<reference evidence="1" key="1">
    <citation type="submission" date="2018-10" db="EMBL/GenBank/DDBJ databases">
        <title>Iterative Subtractive Binning of Freshwater Chronoseries Metagenomes Recovers Nearly Complete Genomes from over Four Hundred Novel Species.</title>
        <authorList>
            <person name="Rodriguez-R L.M."/>
            <person name="Tsementzi D."/>
            <person name="Luo C."/>
            <person name="Konstantinidis K.T."/>
        </authorList>
    </citation>
    <scope>NUCLEOTIDE SEQUENCE</scope>
    <source>
        <strain evidence="1">WB7_6_001</strain>
    </source>
</reference>
<organism evidence="1 2">
    <name type="scientific">Candidatus Fonsibacter lacus</name>
    <dbReference type="NCBI Taxonomy" id="2576439"/>
    <lineage>
        <taxon>Bacteria</taxon>
        <taxon>Pseudomonadati</taxon>
        <taxon>Pseudomonadota</taxon>
        <taxon>Alphaproteobacteria</taxon>
        <taxon>Candidatus Pelagibacterales</taxon>
        <taxon>Candidatus Pelagibacterales incertae sedis</taxon>
        <taxon>Candidatus Fonsibacter</taxon>
    </lineage>
</organism>
<comment type="caution">
    <text evidence="1">The sequence shown here is derived from an EMBL/GenBank/DDBJ whole genome shotgun (WGS) entry which is preliminary data.</text>
</comment>
<name>A0A964V030_9PROT</name>
<proteinExistence type="predicted"/>
<dbReference type="Proteomes" id="UP000713222">
    <property type="component" value="Unassembled WGS sequence"/>
</dbReference>
<accession>A0A964V030</accession>
<dbReference type="InterPro" id="IPR032066">
    <property type="entry name" value="GP3_package"/>
</dbReference>
<dbReference type="AlphaFoldDB" id="A0A964V030"/>
<protein>
    <submittedName>
        <fullName evidence="1">Uncharacterized protein</fullName>
    </submittedName>
</protein>
<evidence type="ECO:0000313" key="2">
    <source>
        <dbReference type="Proteomes" id="UP000713222"/>
    </source>
</evidence>
<gene>
    <name evidence="1" type="ORF">EBV32_03325</name>
</gene>
<dbReference type="Pfam" id="PF16677">
    <property type="entry name" value="GP3_package"/>
    <property type="match status" value="1"/>
</dbReference>
<evidence type="ECO:0000313" key="1">
    <source>
        <dbReference type="EMBL" id="NBN88105.1"/>
    </source>
</evidence>
<dbReference type="Gene3D" id="1.10.132.80">
    <property type="match status" value="1"/>
</dbReference>
<dbReference type="EMBL" id="RGET01000048">
    <property type="protein sequence ID" value="NBN88105.1"/>
    <property type="molecule type" value="Genomic_DNA"/>
</dbReference>
<sequence>MAKVGRPRNLNSPEQLYELFIRYKQDVKANPRIKSVFGGKEFEERTEPLERPLTMEGFEVFCWDEVGQVEQYFKNVDKRYGEFIPICLRIRKEIREDQITGGMIGQYNASITQRLNNLKEQIEQINIEQPLFPDVSENDSNK</sequence>